<protein>
    <submittedName>
        <fullName evidence="1">Uncharacterized protein</fullName>
    </submittedName>
</protein>
<dbReference type="EMBL" id="MU393590">
    <property type="protein sequence ID" value="KAI4860326.1"/>
    <property type="molecule type" value="Genomic_DNA"/>
</dbReference>
<organism evidence="1 2">
    <name type="scientific">Hypoxylon rubiginosum</name>
    <dbReference type="NCBI Taxonomy" id="110542"/>
    <lineage>
        <taxon>Eukaryota</taxon>
        <taxon>Fungi</taxon>
        <taxon>Dikarya</taxon>
        <taxon>Ascomycota</taxon>
        <taxon>Pezizomycotina</taxon>
        <taxon>Sordariomycetes</taxon>
        <taxon>Xylariomycetidae</taxon>
        <taxon>Xylariales</taxon>
        <taxon>Hypoxylaceae</taxon>
        <taxon>Hypoxylon</taxon>
    </lineage>
</organism>
<comment type="caution">
    <text evidence="1">The sequence shown here is derived from an EMBL/GenBank/DDBJ whole genome shotgun (WGS) entry which is preliminary data.</text>
</comment>
<proteinExistence type="predicted"/>
<name>A0ACB9YMC5_9PEZI</name>
<sequence>MAPITEAEVREVTEAYRSNFALVCNEHRAGHGPPALAEPDAARIDLVNRTQARFDAELANIQREFCESPPAEEADAARQLIVRRIIAIPLLLAYAELPARDDDAAADRSLVRYQVAATQSALGTLYQHASGRSSASASAAQQQQQVQPVQQPRSVSFVLPDVPMLTDDPDRSRYQMDFDIWSTYLRGKLEIDGEALGSEKAKFYYVLSRLETEVQRRIYYMTSRLVARQEWDYDAVIHSLDLEYGETI</sequence>
<evidence type="ECO:0000313" key="1">
    <source>
        <dbReference type="EMBL" id="KAI4860326.1"/>
    </source>
</evidence>
<evidence type="ECO:0000313" key="2">
    <source>
        <dbReference type="Proteomes" id="UP001497700"/>
    </source>
</evidence>
<keyword evidence="2" id="KW-1185">Reference proteome</keyword>
<reference evidence="1 2" key="1">
    <citation type="journal article" date="2022" name="New Phytol.">
        <title>Ecological generalism drives hyperdiversity of secondary metabolite gene clusters in xylarialean endophytes.</title>
        <authorList>
            <person name="Franco M.E.E."/>
            <person name="Wisecaver J.H."/>
            <person name="Arnold A.E."/>
            <person name="Ju Y.M."/>
            <person name="Slot J.C."/>
            <person name="Ahrendt S."/>
            <person name="Moore L.P."/>
            <person name="Eastman K.E."/>
            <person name="Scott K."/>
            <person name="Konkel Z."/>
            <person name="Mondo S.J."/>
            <person name="Kuo A."/>
            <person name="Hayes R.D."/>
            <person name="Haridas S."/>
            <person name="Andreopoulos B."/>
            <person name="Riley R."/>
            <person name="LaButti K."/>
            <person name="Pangilinan J."/>
            <person name="Lipzen A."/>
            <person name="Amirebrahimi M."/>
            <person name="Yan J."/>
            <person name="Adam C."/>
            <person name="Keymanesh K."/>
            <person name="Ng V."/>
            <person name="Louie K."/>
            <person name="Northen T."/>
            <person name="Drula E."/>
            <person name="Henrissat B."/>
            <person name="Hsieh H.M."/>
            <person name="Youens-Clark K."/>
            <person name="Lutzoni F."/>
            <person name="Miadlikowska J."/>
            <person name="Eastwood D.C."/>
            <person name="Hamelin R.C."/>
            <person name="Grigoriev I.V."/>
            <person name="U'Ren J.M."/>
        </authorList>
    </citation>
    <scope>NUCLEOTIDE SEQUENCE [LARGE SCALE GENOMIC DNA]</scope>
    <source>
        <strain evidence="1 2">CBS 119005</strain>
    </source>
</reference>
<gene>
    <name evidence="1" type="ORF">F4820DRAFT_116164</name>
</gene>
<dbReference type="Proteomes" id="UP001497700">
    <property type="component" value="Unassembled WGS sequence"/>
</dbReference>
<accession>A0ACB9YMC5</accession>